<dbReference type="Gene3D" id="3.40.640.10">
    <property type="entry name" value="Type I PLP-dependent aspartate aminotransferase-like (Major domain)"/>
    <property type="match status" value="1"/>
</dbReference>
<evidence type="ECO:0000313" key="9">
    <source>
        <dbReference type="EMBL" id="GGA70737.1"/>
    </source>
</evidence>
<dbReference type="EMBL" id="BMEY01000005">
    <property type="protein sequence ID" value="GGA70737.1"/>
    <property type="molecule type" value="Genomic_DNA"/>
</dbReference>
<comment type="caution">
    <text evidence="9">The sequence shown here is derived from an EMBL/GenBank/DDBJ whole genome shotgun (WGS) entry which is preliminary data.</text>
</comment>
<dbReference type="InterPro" id="IPR015421">
    <property type="entry name" value="PyrdxlP-dep_Trfase_major"/>
</dbReference>
<evidence type="ECO:0000256" key="2">
    <source>
        <dbReference type="ARBA" id="ARBA00010671"/>
    </source>
</evidence>
<dbReference type="SUPFAM" id="SSF55904">
    <property type="entry name" value="Ornithine decarboxylase C-terminal domain"/>
    <property type="match status" value="1"/>
</dbReference>
<dbReference type="PANTHER" id="PTHR43277:SF3">
    <property type="entry name" value="DECARBOXYLASE, PUTATIVE-RELATED"/>
    <property type="match status" value="1"/>
</dbReference>
<dbReference type="InterPro" id="IPR008286">
    <property type="entry name" value="Prn/Lys/Arg_de-COase_C"/>
</dbReference>
<dbReference type="InterPro" id="IPR000310">
    <property type="entry name" value="Orn/Lys/Arg_deCO2ase_major_dom"/>
</dbReference>
<dbReference type="InterPro" id="IPR036633">
    <property type="entry name" value="Prn/Lys/Arg_de-COase_C_sf"/>
</dbReference>
<keyword evidence="6" id="KW-0472">Membrane</keyword>
<evidence type="ECO:0000256" key="1">
    <source>
        <dbReference type="ARBA" id="ARBA00001933"/>
    </source>
</evidence>
<keyword evidence="5" id="KW-0456">Lyase</keyword>
<dbReference type="AlphaFoldDB" id="A0A916RTR8"/>
<dbReference type="InterPro" id="IPR015424">
    <property type="entry name" value="PyrdxlP-dep_Trfase"/>
</dbReference>
<sequence length="517" mass="57901">MYVARNKKLYYSKGPLAGTFLAVVFFDMIGIIVFERKMVMNHHDMPLFNELVKFSNQDPISFHVPGHKNGEIFIRKAKEYFHSILSIDLTEISGLDDLHAPHGIIKNAQDLAADFFGANHTFYLVGGSTVGNLAMILSVCNPGEKVIVQRNSHKSIMNGLELCGAKPIFISPEYNSTQKRYTAPSYETVEQAILDHPDAKALILTYPDYFGNTYNIERMIGLAHQHQIPVLVDEAHGVHFVLGNPFPKSALVLGADVVVQSAHKMAPAMTMASFLHINSSLISKEVIGHYLQLLQSSSPSYPLMASLDVARSFLATVTREELVKLIDSSKYVRELFQLGKHWTVLPSDDPLKITLLVHNGLSGYDVASAFEEHSIYPELATDNHVLFVHGLHEFKEEKRVEKIIKSLNEEYKYQTNHATIESSKLFKEPVTELAVNYHEMLHLQRQTTRLGEANGMIAAEAVIPYPPGIPVILKGEYITKEQIELLQHLIQHGATIQHQDINKGIQVFVGTEGEEIT</sequence>
<dbReference type="PANTHER" id="PTHR43277">
    <property type="entry name" value="ARGININE DECARBOXYLASE"/>
    <property type="match status" value="1"/>
</dbReference>
<keyword evidence="6" id="KW-0812">Transmembrane</keyword>
<name>A0A916RTR8_9BACI</name>
<dbReference type="CDD" id="cd00615">
    <property type="entry name" value="Orn_deC_like"/>
    <property type="match status" value="1"/>
</dbReference>
<organism evidence="9 10">
    <name type="scientific">Ornithinibacillus halotolerans</name>
    <dbReference type="NCBI Taxonomy" id="1274357"/>
    <lineage>
        <taxon>Bacteria</taxon>
        <taxon>Bacillati</taxon>
        <taxon>Bacillota</taxon>
        <taxon>Bacilli</taxon>
        <taxon>Bacillales</taxon>
        <taxon>Bacillaceae</taxon>
        <taxon>Ornithinibacillus</taxon>
    </lineage>
</organism>
<keyword evidence="4" id="KW-0663">Pyridoxal phosphate</keyword>
<dbReference type="Proteomes" id="UP000613512">
    <property type="component" value="Unassembled WGS sequence"/>
</dbReference>
<dbReference type="Pfam" id="PF01276">
    <property type="entry name" value="OKR_DC_1"/>
    <property type="match status" value="1"/>
</dbReference>
<dbReference type="InterPro" id="IPR052357">
    <property type="entry name" value="Orn_Lys_Arg_decarboxylase-I"/>
</dbReference>
<evidence type="ECO:0000256" key="6">
    <source>
        <dbReference type="SAM" id="Phobius"/>
    </source>
</evidence>
<feature type="domain" description="Orn/Lys/Arg decarboxylase C-terminal" evidence="8">
    <location>
        <begin position="414"/>
        <end position="490"/>
    </location>
</feature>
<dbReference type="GO" id="GO:0016831">
    <property type="term" value="F:carboxy-lyase activity"/>
    <property type="evidence" value="ECO:0007669"/>
    <property type="project" value="UniProtKB-KW"/>
</dbReference>
<dbReference type="Pfam" id="PF03711">
    <property type="entry name" value="OKR_DC_1_C"/>
    <property type="match status" value="1"/>
</dbReference>
<evidence type="ECO:0000259" key="7">
    <source>
        <dbReference type="Pfam" id="PF01276"/>
    </source>
</evidence>
<reference evidence="9" key="1">
    <citation type="journal article" date="2014" name="Int. J. Syst. Evol. Microbiol.">
        <title>Complete genome sequence of Corynebacterium casei LMG S-19264T (=DSM 44701T), isolated from a smear-ripened cheese.</title>
        <authorList>
            <consortium name="US DOE Joint Genome Institute (JGI-PGF)"/>
            <person name="Walter F."/>
            <person name="Albersmeier A."/>
            <person name="Kalinowski J."/>
            <person name="Ruckert C."/>
        </authorList>
    </citation>
    <scope>NUCLEOTIDE SEQUENCE</scope>
    <source>
        <strain evidence="9">CGMCC 1.12408</strain>
    </source>
</reference>
<evidence type="ECO:0000259" key="8">
    <source>
        <dbReference type="Pfam" id="PF03711"/>
    </source>
</evidence>
<keyword evidence="3" id="KW-0210">Decarboxylase</keyword>
<evidence type="ECO:0000256" key="3">
    <source>
        <dbReference type="ARBA" id="ARBA00022793"/>
    </source>
</evidence>
<reference evidence="9" key="2">
    <citation type="submission" date="2020-09" db="EMBL/GenBank/DDBJ databases">
        <authorList>
            <person name="Sun Q."/>
            <person name="Zhou Y."/>
        </authorList>
    </citation>
    <scope>NUCLEOTIDE SEQUENCE</scope>
    <source>
        <strain evidence="9">CGMCC 1.12408</strain>
    </source>
</reference>
<accession>A0A916RTR8</accession>
<comment type="similarity">
    <text evidence="2">Belongs to the Orn/Lys/Arg decarboxylase class-I family.</text>
</comment>
<dbReference type="Gene3D" id="3.90.105.10">
    <property type="entry name" value="Molybdopterin biosynthesis moea protein, domain 2"/>
    <property type="match status" value="1"/>
</dbReference>
<evidence type="ECO:0000256" key="4">
    <source>
        <dbReference type="ARBA" id="ARBA00022898"/>
    </source>
</evidence>
<comment type="cofactor">
    <cofactor evidence="1">
        <name>pyridoxal 5'-phosphate</name>
        <dbReference type="ChEBI" id="CHEBI:597326"/>
    </cofactor>
</comment>
<evidence type="ECO:0000313" key="10">
    <source>
        <dbReference type="Proteomes" id="UP000613512"/>
    </source>
</evidence>
<keyword evidence="10" id="KW-1185">Reference proteome</keyword>
<protein>
    <submittedName>
        <fullName evidence="9">Lysine decarboxylase</fullName>
    </submittedName>
</protein>
<feature type="transmembrane region" description="Helical" evidence="6">
    <location>
        <begin position="16"/>
        <end position="34"/>
    </location>
</feature>
<evidence type="ECO:0000256" key="5">
    <source>
        <dbReference type="ARBA" id="ARBA00023239"/>
    </source>
</evidence>
<proteinExistence type="inferred from homology"/>
<dbReference type="SUPFAM" id="SSF53383">
    <property type="entry name" value="PLP-dependent transferases"/>
    <property type="match status" value="1"/>
</dbReference>
<feature type="domain" description="Orn/Lys/Arg decarboxylases family 1 pyridoxal-P attachment site" evidence="7">
    <location>
        <begin position="46"/>
        <end position="344"/>
    </location>
</feature>
<keyword evidence="6" id="KW-1133">Transmembrane helix</keyword>
<gene>
    <name evidence="9" type="primary">cad</name>
    <name evidence="9" type="ORF">GCM10008025_13260</name>
</gene>